<protein>
    <submittedName>
        <fullName evidence="6">Glycosyl hydrolase family 10 protein</fullName>
    </submittedName>
</protein>
<reference evidence="7" key="1">
    <citation type="submission" date="2024-07" db="EMBL/GenBank/DDBJ databases">
        <title>Two chromosome-level genome assemblies of Korean endemic species Abeliophyllum distichum and Forsythia ovata (Oleaceae).</title>
        <authorList>
            <person name="Jang H."/>
        </authorList>
    </citation>
    <scope>NUCLEOTIDE SEQUENCE [LARGE SCALE GENOMIC DNA]</scope>
</reference>
<gene>
    <name evidence="6" type="ORF">Fot_46394</name>
</gene>
<dbReference type="GO" id="GO:0000272">
    <property type="term" value="P:polysaccharide catabolic process"/>
    <property type="evidence" value="ECO:0007669"/>
    <property type="project" value="UniProtKB-KW"/>
</dbReference>
<comment type="similarity">
    <text evidence="1">Belongs to the glycosyl hydrolase 10 (cellulase F) family.</text>
</comment>
<keyword evidence="3" id="KW-0119">Carbohydrate metabolism</keyword>
<dbReference type="SMART" id="SM00633">
    <property type="entry name" value="Glyco_10"/>
    <property type="match status" value="1"/>
</dbReference>
<proteinExistence type="inferred from homology"/>
<name>A0ABD1QMB7_9LAMI</name>
<dbReference type="PANTHER" id="PTHR31490">
    <property type="entry name" value="GLYCOSYL HYDROLASE"/>
    <property type="match status" value="1"/>
</dbReference>
<evidence type="ECO:0000256" key="2">
    <source>
        <dbReference type="ARBA" id="ARBA00022801"/>
    </source>
</evidence>
<dbReference type="InterPro" id="IPR017853">
    <property type="entry name" value="GH"/>
</dbReference>
<dbReference type="SUPFAM" id="SSF51445">
    <property type="entry name" value="(Trans)glycosidases"/>
    <property type="match status" value="1"/>
</dbReference>
<dbReference type="Gene3D" id="3.20.20.80">
    <property type="entry name" value="Glycosidases"/>
    <property type="match status" value="1"/>
</dbReference>
<evidence type="ECO:0000256" key="3">
    <source>
        <dbReference type="ARBA" id="ARBA00023277"/>
    </source>
</evidence>
<dbReference type="Proteomes" id="UP001604277">
    <property type="component" value="Unassembled WGS sequence"/>
</dbReference>
<keyword evidence="4" id="KW-0624">Polysaccharide degradation</keyword>
<keyword evidence="2 6" id="KW-0378">Hydrolase</keyword>
<evidence type="ECO:0000313" key="7">
    <source>
        <dbReference type="Proteomes" id="UP001604277"/>
    </source>
</evidence>
<evidence type="ECO:0000313" key="6">
    <source>
        <dbReference type="EMBL" id="KAL2477380.1"/>
    </source>
</evidence>
<dbReference type="AlphaFoldDB" id="A0ABD1QMB7"/>
<dbReference type="GO" id="GO:0031176">
    <property type="term" value="F:endo-1,4-beta-xylanase activity"/>
    <property type="evidence" value="ECO:0007669"/>
    <property type="project" value="UniProtKB-ARBA"/>
</dbReference>
<feature type="domain" description="GH10" evidence="5">
    <location>
        <begin position="67"/>
        <end position="354"/>
    </location>
</feature>
<organism evidence="6 7">
    <name type="scientific">Forsythia ovata</name>
    <dbReference type="NCBI Taxonomy" id="205694"/>
    <lineage>
        <taxon>Eukaryota</taxon>
        <taxon>Viridiplantae</taxon>
        <taxon>Streptophyta</taxon>
        <taxon>Embryophyta</taxon>
        <taxon>Tracheophyta</taxon>
        <taxon>Spermatophyta</taxon>
        <taxon>Magnoliopsida</taxon>
        <taxon>eudicotyledons</taxon>
        <taxon>Gunneridae</taxon>
        <taxon>Pentapetalae</taxon>
        <taxon>asterids</taxon>
        <taxon>lamiids</taxon>
        <taxon>Lamiales</taxon>
        <taxon>Oleaceae</taxon>
        <taxon>Forsythieae</taxon>
        <taxon>Forsythia</taxon>
    </lineage>
</organism>
<dbReference type="InterPro" id="IPR001000">
    <property type="entry name" value="GH10_dom"/>
</dbReference>
<sequence>MFKTQTGNEIAGWVMAQNGCWSMLKGGIVVNASGPAHLYFEVRKSKVKFQAVDQHNQPLPNATITIKQNRPNFPLGCTINPLILSNTWFQNWFTSRFRYTVFENELKWYVNEPSRGKENYDDADALLKFAKANNVQVRGHNILWDGVQLLPNWVGELSTNDLWKITQKRINSIVKRYVGQMIHWDVMNENLHYSFFESKLGSKASTIVYQKVNKIDGKSTLFLNDYNTIETTRDADASAAKYLAKISQIRQEGYNGPLGIGLEGHFNSPNLPYIRATLDQLATAKLPIWLTELDVHSGHNQALYLDQILREAHAHPGVEGIMIWAPWTPTGCYRMCLTDNNFKNLATGDVVDNILSEWKLAGGLKGATDSNGYFETSLFHGEYEAQISHPSLLSKSTYKLKRFNVTSMKKADQGRVHVKIHA</sequence>
<evidence type="ECO:0000256" key="4">
    <source>
        <dbReference type="ARBA" id="ARBA00023326"/>
    </source>
</evidence>
<comment type="caution">
    <text evidence="6">The sequence shown here is derived from an EMBL/GenBank/DDBJ whole genome shotgun (WGS) entry which is preliminary data.</text>
</comment>
<dbReference type="EMBL" id="JBFOLJ010000014">
    <property type="protein sequence ID" value="KAL2477380.1"/>
    <property type="molecule type" value="Genomic_DNA"/>
</dbReference>
<evidence type="ECO:0000256" key="1">
    <source>
        <dbReference type="ARBA" id="ARBA00007495"/>
    </source>
</evidence>
<dbReference type="PANTHER" id="PTHR31490:SF2">
    <property type="entry name" value="GLYCOSYL HYDROLASE FAMILY 10 PROTEIN"/>
    <property type="match status" value="1"/>
</dbReference>
<accession>A0ABD1QMB7</accession>
<keyword evidence="7" id="KW-1185">Reference proteome</keyword>
<evidence type="ECO:0000259" key="5">
    <source>
        <dbReference type="PROSITE" id="PS51760"/>
    </source>
</evidence>
<dbReference type="InterPro" id="IPR044846">
    <property type="entry name" value="GH10"/>
</dbReference>
<dbReference type="Pfam" id="PF00331">
    <property type="entry name" value="Glyco_hydro_10"/>
    <property type="match status" value="1"/>
</dbReference>
<dbReference type="PROSITE" id="PS51760">
    <property type="entry name" value="GH10_2"/>
    <property type="match status" value="1"/>
</dbReference>